<feature type="compositionally biased region" description="Polar residues" evidence="1">
    <location>
        <begin position="201"/>
        <end position="221"/>
    </location>
</feature>
<feature type="compositionally biased region" description="Low complexity" evidence="1">
    <location>
        <begin position="735"/>
        <end position="752"/>
    </location>
</feature>
<dbReference type="Pfam" id="PF00621">
    <property type="entry name" value="RhoGEF"/>
    <property type="match status" value="1"/>
</dbReference>
<feature type="compositionally biased region" description="Basic and acidic residues" evidence="1">
    <location>
        <begin position="497"/>
        <end position="506"/>
    </location>
</feature>
<dbReference type="EMBL" id="JAWWNJ010000028">
    <property type="protein sequence ID" value="KAK7028337.1"/>
    <property type="molecule type" value="Genomic_DNA"/>
</dbReference>
<feature type="region of interest" description="Disordered" evidence="1">
    <location>
        <begin position="441"/>
        <end position="606"/>
    </location>
</feature>
<feature type="region of interest" description="Disordered" evidence="1">
    <location>
        <begin position="698"/>
        <end position="766"/>
    </location>
</feature>
<name>A0AAW0BND3_9AGAR</name>
<feature type="compositionally biased region" description="Polar residues" evidence="1">
    <location>
        <begin position="1311"/>
        <end position="1323"/>
    </location>
</feature>
<feature type="compositionally biased region" description="Basic and acidic residues" evidence="1">
    <location>
        <begin position="1081"/>
        <end position="1092"/>
    </location>
</feature>
<dbReference type="SMART" id="SM00325">
    <property type="entry name" value="RhoGEF"/>
    <property type="match status" value="1"/>
</dbReference>
<feature type="compositionally biased region" description="Polar residues" evidence="1">
    <location>
        <begin position="1"/>
        <end position="11"/>
    </location>
</feature>
<feature type="compositionally biased region" description="Basic and acidic residues" evidence="1">
    <location>
        <begin position="1056"/>
        <end position="1067"/>
    </location>
</feature>
<feature type="compositionally biased region" description="Polar residues" evidence="1">
    <location>
        <begin position="444"/>
        <end position="458"/>
    </location>
</feature>
<dbReference type="InterPro" id="IPR035899">
    <property type="entry name" value="DBL_dom_sf"/>
</dbReference>
<feature type="compositionally biased region" description="Low complexity" evidence="1">
    <location>
        <begin position="169"/>
        <end position="179"/>
    </location>
</feature>
<feature type="region of interest" description="Disordered" evidence="1">
    <location>
        <begin position="1288"/>
        <end position="1323"/>
    </location>
</feature>
<gene>
    <name evidence="3" type="ORF">R3P38DRAFT_3517516</name>
</gene>
<feature type="compositionally biased region" description="Polar residues" evidence="1">
    <location>
        <begin position="180"/>
        <end position="191"/>
    </location>
</feature>
<feature type="compositionally biased region" description="Polar residues" evidence="1">
    <location>
        <begin position="1068"/>
        <end position="1078"/>
    </location>
</feature>
<feature type="region of interest" description="Disordered" evidence="1">
    <location>
        <begin position="1056"/>
        <end position="1158"/>
    </location>
</feature>
<accession>A0AAW0BND3</accession>
<evidence type="ECO:0000259" key="2">
    <source>
        <dbReference type="PROSITE" id="PS50010"/>
    </source>
</evidence>
<evidence type="ECO:0000313" key="3">
    <source>
        <dbReference type="EMBL" id="KAK7028337.1"/>
    </source>
</evidence>
<dbReference type="Gene3D" id="1.20.900.10">
    <property type="entry name" value="Dbl homology (DH) domain"/>
    <property type="match status" value="1"/>
</dbReference>
<dbReference type="PANTHER" id="PTHR12673:SF159">
    <property type="entry name" value="LD03170P"/>
    <property type="match status" value="1"/>
</dbReference>
<comment type="caution">
    <text evidence="3">The sequence shown here is derived from an EMBL/GenBank/DDBJ whole genome shotgun (WGS) entry which is preliminary data.</text>
</comment>
<feature type="domain" description="DH" evidence="2">
    <location>
        <begin position="813"/>
        <end position="1024"/>
    </location>
</feature>
<dbReference type="GO" id="GO:0005737">
    <property type="term" value="C:cytoplasm"/>
    <property type="evidence" value="ECO:0007669"/>
    <property type="project" value="TreeGrafter"/>
</dbReference>
<evidence type="ECO:0000256" key="1">
    <source>
        <dbReference type="SAM" id="MobiDB-lite"/>
    </source>
</evidence>
<dbReference type="GO" id="GO:0005085">
    <property type="term" value="F:guanyl-nucleotide exchange factor activity"/>
    <property type="evidence" value="ECO:0007669"/>
    <property type="project" value="InterPro"/>
</dbReference>
<feature type="compositionally biased region" description="Pro residues" evidence="1">
    <location>
        <begin position="540"/>
        <end position="551"/>
    </location>
</feature>
<keyword evidence="4" id="KW-1185">Reference proteome</keyword>
<feature type="compositionally biased region" description="Polar residues" evidence="1">
    <location>
        <begin position="48"/>
        <end position="61"/>
    </location>
</feature>
<feature type="region of interest" description="Disordered" evidence="1">
    <location>
        <begin position="364"/>
        <end position="390"/>
    </location>
</feature>
<dbReference type="InterPro" id="IPR051092">
    <property type="entry name" value="FYVE_RhoGEF_PH"/>
</dbReference>
<dbReference type="PANTHER" id="PTHR12673">
    <property type="entry name" value="FACIOGENITAL DYSPLASIA PROTEIN"/>
    <property type="match status" value="1"/>
</dbReference>
<sequence length="1342" mass="148636">MRLARANTTTRNKSRSPLPQSPRPQTFLPPSHYAEAGGLSPRPRDPNDSQASNSDSGTYSDYYNPLDERRSSAFMPISSNSDSSFEFRETPKPVEHNRFSVAHGSKTPRNSSKRESHMKNLPLVEAQLLPSLRDTIHRMTQPPSRPAASRALPEYDMDETESLSYVPTSSQISGVSSDSQNILQPLTNKPLKSSLRVPTPKLQSNSPSTTPRLEQSVGYATSSSSSVSKNRSDMPSTSSKQTRTRERSRTDPGAAPQEPSSFNAPSTPVLKADTRPRKGSTSSNIPRPRAATGLRSASSTPRPQFSEVAPTDSSSDLESRYEQDARNRRSLRVVNGILSSESESSDGESRRGIGLGLGLVAPHASRSVGHKSRSRFAQGNTNEAYPVQDAERRRNELLGLVHGLERLDTELREEIPGQSEGSHDNGSDHGVVISNSGRVDFGLATSQTPPRVLISSSSTRDDGLDSASLRRKDRHTSLWQRSRSLSPAPPQPPQDHPTTDKRERKSVSRSPMIKQPLTPKAEEKTNSLPRAARRHSVYQPRPPSPISSPPEPDPRYAAEECSLLSQSPESLYDEPDNGAWAEDHQRPEPPTSYLQSHDHLHPQSQAHSNDLVGAENVMLTLQSRMAAARERAVLGIPPSVSDVGYPNLSQGQGERMSYMDSGSSLARVGKSQWEEVGGDRGARVLSFGAEKLFRTLSGRGRSADQTRKRERRSGNAPYTVDQDDLNASRITITEPTSTALSQSSSAPSMYEIETPDEPEPPAETWPAHDFAPEVELEDERHADSPAVDDAWRSFISPTTYTAILERRGAREIQRQEAIHDLYVSEESFVCRLSNTIKLFILPLRMQDSKRYIAGVPVEISKLFDWVEDILNLHIHLLSTLRQLRETQGPVVERIAEGVRSSFVKQLEVYQPYLAQLVNIAGMIARLVTDPASDFGEFVRIQQSSSECSGWTLENLLVDPVTRLGRYPTMFRTLHDYTPKSHVDYVPTLALVHSTELIIKVMTEVKIREDEYDLVKSLSRRIQGLPPSVSLAKRGRRLLCQGQLQCLPAALRVDVKDSGGLDNSDHTKPTFSPRRSSNLVDAVHEWDRRRERSGSTATASTAESSYSKPSFAVSDSPRTPTSPHFSSRMSYFSPKTNLSRPSRLTTLQGLSQTRETARRSEEPLMVQTLVFTDCIVLARISGSQAEEEWTLMDNIGISKLLGVTEVSDESSGGSTLLELDLLPTDIKSLDGNAVNLDHTTVDVLPLRVLPPASSSSSSENELHKTWLSAFQQSSRLTLRSLSIPGGSYQQDIWDDPTSQRSLPKSPSLIDSRGNSQNQERQERSWWSSCFRQVLRELQSRDAS</sequence>
<dbReference type="SUPFAM" id="SSF48065">
    <property type="entry name" value="DBL homology domain (DH-domain)"/>
    <property type="match status" value="1"/>
</dbReference>
<feature type="region of interest" description="Disordered" evidence="1">
    <location>
        <begin position="1"/>
        <end position="120"/>
    </location>
</feature>
<proteinExistence type="predicted"/>
<dbReference type="PROSITE" id="PS50010">
    <property type="entry name" value="DH_2"/>
    <property type="match status" value="1"/>
</dbReference>
<reference evidence="3 4" key="1">
    <citation type="journal article" date="2024" name="J Genomics">
        <title>Draft genome sequencing and assembly of Favolaschia claudopus CIRM-BRFM 2984 isolated from oak limbs.</title>
        <authorList>
            <person name="Navarro D."/>
            <person name="Drula E."/>
            <person name="Chaduli D."/>
            <person name="Cazenave R."/>
            <person name="Ahrendt S."/>
            <person name="Wang J."/>
            <person name="Lipzen A."/>
            <person name="Daum C."/>
            <person name="Barry K."/>
            <person name="Grigoriev I.V."/>
            <person name="Favel A."/>
            <person name="Rosso M.N."/>
            <person name="Martin F."/>
        </authorList>
    </citation>
    <scope>NUCLEOTIDE SEQUENCE [LARGE SCALE GENOMIC DNA]</scope>
    <source>
        <strain evidence="3 4">CIRM-BRFM 2984</strain>
    </source>
</reference>
<dbReference type="InterPro" id="IPR000219">
    <property type="entry name" value="DH_dom"/>
</dbReference>
<organism evidence="3 4">
    <name type="scientific">Favolaschia claudopus</name>
    <dbReference type="NCBI Taxonomy" id="2862362"/>
    <lineage>
        <taxon>Eukaryota</taxon>
        <taxon>Fungi</taxon>
        <taxon>Dikarya</taxon>
        <taxon>Basidiomycota</taxon>
        <taxon>Agaricomycotina</taxon>
        <taxon>Agaricomycetes</taxon>
        <taxon>Agaricomycetidae</taxon>
        <taxon>Agaricales</taxon>
        <taxon>Marasmiineae</taxon>
        <taxon>Mycenaceae</taxon>
        <taxon>Favolaschia</taxon>
    </lineage>
</organism>
<protein>
    <submittedName>
        <fullName evidence="3">DH domain-containing protein</fullName>
    </submittedName>
</protein>
<feature type="compositionally biased region" description="Basic and acidic residues" evidence="1">
    <location>
        <begin position="85"/>
        <end position="98"/>
    </location>
</feature>
<dbReference type="Proteomes" id="UP001362999">
    <property type="component" value="Unassembled WGS sequence"/>
</dbReference>
<feature type="compositionally biased region" description="Polar residues" evidence="1">
    <location>
        <begin position="1115"/>
        <end position="1153"/>
    </location>
</feature>
<feature type="region of interest" description="Disordered" evidence="1">
    <location>
        <begin position="137"/>
        <end position="325"/>
    </location>
</feature>
<feature type="compositionally biased region" description="Low complexity" evidence="1">
    <location>
        <begin position="1093"/>
        <end position="1104"/>
    </location>
</feature>
<evidence type="ECO:0000313" key="4">
    <source>
        <dbReference type="Proteomes" id="UP001362999"/>
    </source>
</evidence>